<protein>
    <submittedName>
        <fullName evidence="2">Uncharacterized protein</fullName>
    </submittedName>
</protein>
<evidence type="ECO:0000313" key="2">
    <source>
        <dbReference type="EMBL" id="CAL1570794.1"/>
    </source>
</evidence>
<organism evidence="2 3">
    <name type="scientific">Knipowitschia caucasica</name>
    <name type="common">Caucasian dwarf goby</name>
    <name type="synonym">Pomatoschistus caucasicus</name>
    <dbReference type="NCBI Taxonomy" id="637954"/>
    <lineage>
        <taxon>Eukaryota</taxon>
        <taxon>Metazoa</taxon>
        <taxon>Chordata</taxon>
        <taxon>Craniata</taxon>
        <taxon>Vertebrata</taxon>
        <taxon>Euteleostomi</taxon>
        <taxon>Actinopterygii</taxon>
        <taxon>Neopterygii</taxon>
        <taxon>Teleostei</taxon>
        <taxon>Neoteleostei</taxon>
        <taxon>Acanthomorphata</taxon>
        <taxon>Gobiaria</taxon>
        <taxon>Gobiiformes</taxon>
        <taxon>Gobioidei</taxon>
        <taxon>Gobiidae</taxon>
        <taxon>Gobiinae</taxon>
        <taxon>Knipowitschia</taxon>
    </lineage>
</organism>
<feature type="compositionally biased region" description="Basic and acidic residues" evidence="1">
    <location>
        <begin position="137"/>
        <end position="153"/>
    </location>
</feature>
<proteinExistence type="predicted"/>
<feature type="region of interest" description="Disordered" evidence="1">
    <location>
        <begin position="46"/>
        <end position="153"/>
    </location>
</feature>
<reference evidence="2 3" key="1">
    <citation type="submission" date="2024-04" db="EMBL/GenBank/DDBJ databases">
        <authorList>
            <person name="Waldvogel A.-M."/>
            <person name="Schoenle A."/>
        </authorList>
    </citation>
    <scope>NUCLEOTIDE SEQUENCE [LARGE SCALE GENOMIC DNA]</scope>
</reference>
<feature type="region of interest" description="Disordered" evidence="1">
    <location>
        <begin position="1"/>
        <end position="31"/>
    </location>
</feature>
<accession>A0AAV2IZT9</accession>
<keyword evidence="3" id="KW-1185">Reference proteome</keyword>
<dbReference type="AlphaFoldDB" id="A0AAV2IZT9"/>
<name>A0AAV2IZT9_KNICA</name>
<dbReference type="Proteomes" id="UP001497482">
    <property type="component" value="Chromosome 10"/>
</dbReference>
<feature type="compositionally biased region" description="Polar residues" evidence="1">
    <location>
        <begin position="59"/>
        <end position="90"/>
    </location>
</feature>
<evidence type="ECO:0000313" key="3">
    <source>
        <dbReference type="Proteomes" id="UP001497482"/>
    </source>
</evidence>
<evidence type="ECO:0000256" key="1">
    <source>
        <dbReference type="SAM" id="MobiDB-lite"/>
    </source>
</evidence>
<gene>
    <name evidence="2" type="ORF">KC01_LOCUS3019</name>
</gene>
<dbReference type="EMBL" id="OZ035832">
    <property type="protein sequence ID" value="CAL1570794.1"/>
    <property type="molecule type" value="Genomic_DNA"/>
</dbReference>
<sequence length="153" mass="17287">MSKFSERNPSPGRLHVSAEPPMEQMEVKQKKCDIPSLGEIMLQFDSPGVLHDETETQLKTEQTSSCEPTQNQELAPQSCLNQEPVPQSSLTKPGPKKQRKQKPTKDLQDGLEEPNQKLFHKWTRKVSPDSACTGEFIQHRDSAGENHQKQLTL</sequence>